<proteinExistence type="predicted"/>
<evidence type="ECO:0000313" key="1">
    <source>
        <dbReference type="EMBL" id="KAF5842892.1"/>
    </source>
</evidence>
<gene>
    <name evidence="1" type="ORF">DUNSADRAFT_4350</name>
</gene>
<accession>A0ABQ7H7R6</accession>
<protein>
    <recommendedName>
        <fullName evidence="3">Encoded protein</fullName>
    </recommendedName>
</protein>
<comment type="caution">
    <text evidence="1">The sequence shown here is derived from an EMBL/GenBank/DDBJ whole genome shotgun (WGS) entry which is preliminary data.</text>
</comment>
<sequence>MPGLPCCQPLSSQPFSLEPMVAPVPPCKPPPCAVIFSLTEPLRTFQVSHKLPPPPSSAFSAITSLSITCPHLSLNLCPHLSQPLPPPLSQPPATTSLFCFLCNHLTYAARPGIPCYHPTTLQPSPWEQAFNIGTMNTCVHTIQIILDQGWPITHVFAMFVAFPIVALAPAQKLRCMTRLCVDSASCSALTTSTPQSWPSPPHIHHSLALPPKAGGKEANPPTISTAFYTSHATTTTIDFISRVPLPHPPIQGRRHGGYSACLLWCPK</sequence>
<reference evidence="1" key="1">
    <citation type="submission" date="2017-08" db="EMBL/GenBank/DDBJ databases">
        <authorList>
            <person name="Polle J.E."/>
            <person name="Barry K."/>
            <person name="Cushman J."/>
            <person name="Schmutz J."/>
            <person name="Tran D."/>
            <person name="Hathwaick L.T."/>
            <person name="Yim W.C."/>
            <person name="Jenkins J."/>
            <person name="Mckie-Krisberg Z.M."/>
            <person name="Prochnik S."/>
            <person name="Lindquist E."/>
            <person name="Dockter R.B."/>
            <person name="Adam C."/>
            <person name="Molina H."/>
            <person name="Bunkerborg J."/>
            <person name="Jin E."/>
            <person name="Buchheim M."/>
            <person name="Magnuson J."/>
        </authorList>
    </citation>
    <scope>NUCLEOTIDE SEQUENCE</scope>
    <source>
        <strain evidence="1">CCAP 19/18</strain>
    </source>
</reference>
<keyword evidence="2" id="KW-1185">Reference proteome</keyword>
<evidence type="ECO:0000313" key="2">
    <source>
        <dbReference type="Proteomes" id="UP000815325"/>
    </source>
</evidence>
<dbReference type="Proteomes" id="UP000815325">
    <property type="component" value="Unassembled WGS sequence"/>
</dbReference>
<dbReference type="EMBL" id="MU069453">
    <property type="protein sequence ID" value="KAF5842892.1"/>
    <property type="molecule type" value="Genomic_DNA"/>
</dbReference>
<organism evidence="1 2">
    <name type="scientific">Dunaliella salina</name>
    <name type="common">Green alga</name>
    <name type="synonym">Protococcus salinus</name>
    <dbReference type="NCBI Taxonomy" id="3046"/>
    <lineage>
        <taxon>Eukaryota</taxon>
        <taxon>Viridiplantae</taxon>
        <taxon>Chlorophyta</taxon>
        <taxon>core chlorophytes</taxon>
        <taxon>Chlorophyceae</taxon>
        <taxon>CS clade</taxon>
        <taxon>Chlamydomonadales</taxon>
        <taxon>Dunaliellaceae</taxon>
        <taxon>Dunaliella</taxon>
    </lineage>
</organism>
<name>A0ABQ7H7R6_DUNSA</name>
<evidence type="ECO:0008006" key="3">
    <source>
        <dbReference type="Google" id="ProtNLM"/>
    </source>
</evidence>